<comment type="caution">
    <text evidence="1">The sequence shown here is derived from an EMBL/GenBank/DDBJ whole genome shotgun (WGS) entry which is preliminary data.</text>
</comment>
<dbReference type="Proteomes" id="UP000789941">
    <property type="component" value="Unassembled WGS sequence"/>
</dbReference>
<evidence type="ECO:0000313" key="2">
    <source>
        <dbReference type="Proteomes" id="UP000789941"/>
    </source>
</evidence>
<protein>
    <submittedName>
        <fullName evidence="1">Uncharacterized protein</fullName>
    </submittedName>
</protein>
<dbReference type="EMBL" id="CABMJJ010000008">
    <property type="protein sequence ID" value="VVC03698.1"/>
    <property type="molecule type" value="Genomic_DNA"/>
</dbReference>
<proteinExistence type="predicted"/>
<accession>A0A5E4LRC0</accession>
<gene>
    <name evidence="1" type="ORF">LFW2832_00479</name>
</gene>
<organism evidence="1 2">
    <name type="scientific">Candidatus Bilamarchaeum dharawalense</name>
    <dbReference type="NCBI Taxonomy" id="2885759"/>
    <lineage>
        <taxon>Archaea</taxon>
        <taxon>Candidatus Micrarchaeota</taxon>
        <taxon>Candidatus Micrarchaeia</taxon>
        <taxon>Candidatus Anstonellales</taxon>
        <taxon>Candidatus Bilamarchaeaceae</taxon>
        <taxon>Candidatus Bilamarchaeum</taxon>
    </lineage>
</organism>
<sequence length="84" mass="8985">MGGTWSYTEDDCMIDSSYTDEQMVQLLQDNCPACYNTYVDCATNGNTPDNSYTPSTTTPSSSSCCGPSFLLGALSLGAFIIGRK</sequence>
<name>A0A5E4LRC0_9ARCH</name>
<evidence type="ECO:0000313" key="1">
    <source>
        <dbReference type="EMBL" id="VVC03698.1"/>
    </source>
</evidence>
<dbReference type="AlphaFoldDB" id="A0A5E4LRC0"/>
<reference evidence="1 2" key="1">
    <citation type="submission" date="2019-08" db="EMBL/GenBank/DDBJ databases">
        <authorList>
            <person name="Vazquez-Campos X."/>
        </authorList>
    </citation>
    <scope>NUCLEOTIDE SEQUENCE [LARGE SCALE GENOMIC DNA]</scope>
    <source>
        <strain evidence="1">LFW-283_2</strain>
    </source>
</reference>